<dbReference type="CDD" id="cd02440">
    <property type="entry name" value="AdoMet_MTases"/>
    <property type="match status" value="1"/>
</dbReference>
<evidence type="ECO:0008006" key="4">
    <source>
        <dbReference type="Google" id="ProtNLM"/>
    </source>
</evidence>
<evidence type="ECO:0000313" key="2">
    <source>
        <dbReference type="EMBL" id="RUP44509.1"/>
    </source>
</evidence>
<dbReference type="SUPFAM" id="SSF53335">
    <property type="entry name" value="S-adenosyl-L-methionine-dependent methyltransferases"/>
    <property type="match status" value="1"/>
</dbReference>
<dbReference type="OrthoDB" id="2013972at2759"/>
<proteinExistence type="predicted"/>
<gene>
    <name evidence="2" type="ORF">BC936DRAFT_149358</name>
</gene>
<dbReference type="InterPro" id="IPR029063">
    <property type="entry name" value="SAM-dependent_MTases_sf"/>
</dbReference>
<dbReference type="Gene3D" id="3.40.50.150">
    <property type="entry name" value="Vaccinia Virus protein VP39"/>
    <property type="match status" value="1"/>
</dbReference>
<keyword evidence="3" id="KW-1185">Reference proteome</keyword>
<protein>
    <recommendedName>
        <fullName evidence="4">Methyltransferase domain-containing protein</fullName>
    </recommendedName>
</protein>
<evidence type="ECO:0000256" key="1">
    <source>
        <dbReference type="SAM" id="MobiDB-lite"/>
    </source>
</evidence>
<sequence>MLQQDEGEPLPEGFRVTHKPKPTDGKHMLPPSDAEIDRLDQQHFIMRHLVHGNFNAPMEDSLQHGIRVLDLGCGSGLWALEMAWDYPNSFFIGVDVVEIYPNAVDARDRPLVRAKASVTTLGGRVRGHRGGLHLGPVWMGRSGGRAVVAEHLRGVDGVRARDTTAAWH</sequence>
<reference evidence="2 3" key="1">
    <citation type="journal article" date="2018" name="New Phytol.">
        <title>Phylogenomics of Endogonaceae and evolution of mycorrhizas within Mucoromycota.</title>
        <authorList>
            <person name="Chang Y."/>
            <person name="Desiro A."/>
            <person name="Na H."/>
            <person name="Sandor L."/>
            <person name="Lipzen A."/>
            <person name="Clum A."/>
            <person name="Barry K."/>
            <person name="Grigoriev I.V."/>
            <person name="Martin F.M."/>
            <person name="Stajich J.E."/>
            <person name="Smith M.E."/>
            <person name="Bonito G."/>
            <person name="Spatafora J.W."/>
        </authorList>
    </citation>
    <scope>NUCLEOTIDE SEQUENCE [LARGE SCALE GENOMIC DNA]</scope>
    <source>
        <strain evidence="2 3">GMNB39</strain>
    </source>
</reference>
<comment type="caution">
    <text evidence="2">The sequence shown here is derived from an EMBL/GenBank/DDBJ whole genome shotgun (WGS) entry which is preliminary data.</text>
</comment>
<organism evidence="2 3">
    <name type="scientific">Jimgerdemannia flammicorona</name>
    <dbReference type="NCBI Taxonomy" id="994334"/>
    <lineage>
        <taxon>Eukaryota</taxon>
        <taxon>Fungi</taxon>
        <taxon>Fungi incertae sedis</taxon>
        <taxon>Mucoromycota</taxon>
        <taxon>Mucoromycotina</taxon>
        <taxon>Endogonomycetes</taxon>
        <taxon>Endogonales</taxon>
        <taxon>Endogonaceae</taxon>
        <taxon>Jimgerdemannia</taxon>
    </lineage>
</organism>
<dbReference type="Proteomes" id="UP000268093">
    <property type="component" value="Unassembled WGS sequence"/>
</dbReference>
<evidence type="ECO:0000313" key="3">
    <source>
        <dbReference type="Proteomes" id="UP000268093"/>
    </source>
</evidence>
<accession>A0A433D0Z3</accession>
<name>A0A433D0Z3_9FUNG</name>
<dbReference type="EMBL" id="RBNI01008785">
    <property type="protein sequence ID" value="RUP44509.1"/>
    <property type="molecule type" value="Genomic_DNA"/>
</dbReference>
<dbReference type="AlphaFoldDB" id="A0A433D0Z3"/>
<feature type="region of interest" description="Disordered" evidence="1">
    <location>
        <begin position="1"/>
        <end position="30"/>
    </location>
</feature>